<comment type="caution">
    <text evidence="2">The sequence shown here is derived from an EMBL/GenBank/DDBJ whole genome shotgun (WGS) entry which is preliminary data.</text>
</comment>
<reference evidence="3" key="1">
    <citation type="journal article" date="2019" name="Int. J. Syst. Evol. Microbiol.">
        <title>The Global Catalogue of Microorganisms (GCM) 10K type strain sequencing project: providing services to taxonomists for standard genome sequencing and annotation.</title>
        <authorList>
            <consortium name="The Broad Institute Genomics Platform"/>
            <consortium name="The Broad Institute Genome Sequencing Center for Infectious Disease"/>
            <person name="Wu L."/>
            <person name="Ma J."/>
        </authorList>
    </citation>
    <scope>NUCLEOTIDE SEQUENCE [LARGE SCALE GENOMIC DNA]</scope>
    <source>
        <strain evidence="3">KACC 14249</strain>
    </source>
</reference>
<evidence type="ECO:0008006" key="4">
    <source>
        <dbReference type="Google" id="ProtNLM"/>
    </source>
</evidence>
<feature type="compositionally biased region" description="Polar residues" evidence="1">
    <location>
        <begin position="30"/>
        <end position="40"/>
    </location>
</feature>
<name>A0ABW1JJT7_9ACTN</name>
<dbReference type="RefSeq" id="WP_345717653.1">
    <property type="nucleotide sequence ID" value="NZ_BAABFP010000007.1"/>
</dbReference>
<protein>
    <recommendedName>
        <fullName evidence="4">Right-handed parallel beta-helix repeat-containing protein</fullName>
    </recommendedName>
</protein>
<keyword evidence="3" id="KW-1185">Reference proteome</keyword>
<dbReference type="Proteomes" id="UP001596189">
    <property type="component" value="Unassembled WGS sequence"/>
</dbReference>
<organism evidence="2 3">
    <name type="scientific">Angustibacter luteus</name>
    <dbReference type="NCBI Taxonomy" id="658456"/>
    <lineage>
        <taxon>Bacteria</taxon>
        <taxon>Bacillati</taxon>
        <taxon>Actinomycetota</taxon>
        <taxon>Actinomycetes</taxon>
        <taxon>Kineosporiales</taxon>
        <taxon>Kineosporiaceae</taxon>
    </lineage>
</organism>
<evidence type="ECO:0000256" key="1">
    <source>
        <dbReference type="SAM" id="MobiDB-lite"/>
    </source>
</evidence>
<sequence length="329" mass="35434">MPIIVAGTKYKDRFTIEPDRDYGPPGSYRPSYQTTGPDPSIPLTTLTQNVTLSTPGQILQNVDVHGKISVTAANVTIRNCIARGRVSTGSEWCIQATNAAVKNLRIEYTRILPEFPGDFTNGVGGHDFTLFRSDIQDCVDPVDPFNAVGQAGQPLNIVIDQNWMHDLLYWTPDAHADGQTHNDIVQIQGGTGLIMRGNSVEAYYGSRGTHQPALDASPTPSGAPNLSLSCVLLNSGGSFGATGGHVFEDNWFMGGFQPLNFGGGGAGANLGRAWRNRFSRDAHQPADSHPSDPWTIVVRADQTLDTGDGTPNQNVYDDNGSPIYVRHNG</sequence>
<dbReference type="SUPFAM" id="SSF51126">
    <property type="entry name" value="Pectin lyase-like"/>
    <property type="match status" value="1"/>
</dbReference>
<evidence type="ECO:0000313" key="3">
    <source>
        <dbReference type="Proteomes" id="UP001596189"/>
    </source>
</evidence>
<dbReference type="EMBL" id="JBHSRD010000008">
    <property type="protein sequence ID" value="MFC6009127.1"/>
    <property type="molecule type" value="Genomic_DNA"/>
</dbReference>
<feature type="region of interest" description="Disordered" evidence="1">
    <location>
        <begin position="15"/>
        <end position="40"/>
    </location>
</feature>
<gene>
    <name evidence="2" type="ORF">ACFQDO_18490</name>
</gene>
<dbReference type="InterPro" id="IPR011050">
    <property type="entry name" value="Pectin_lyase_fold/virulence"/>
</dbReference>
<evidence type="ECO:0000313" key="2">
    <source>
        <dbReference type="EMBL" id="MFC6009127.1"/>
    </source>
</evidence>
<accession>A0ABW1JJT7</accession>
<proteinExistence type="predicted"/>